<name>A0A841GWX7_9BACT</name>
<evidence type="ECO:0000259" key="2">
    <source>
        <dbReference type="PROSITE" id="PS51186"/>
    </source>
</evidence>
<dbReference type="EMBL" id="JACHIA010000001">
    <property type="protein sequence ID" value="MBB6069036.1"/>
    <property type="molecule type" value="Genomic_DNA"/>
</dbReference>
<dbReference type="InterPro" id="IPR051531">
    <property type="entry name" value="N-acetyltransferase"/>
</dbReference>
<dbReference type="AlphaFoldDB" id="A0A841GWX7"/>
<sequence>MIPPERFTTGRLIIRRAQPSDAGAMFERWAQDPDVTRYLSWTPHRRVEDTEAYLAFCTRQWEARREFVWMLQAAESDTLIGSISARPGDHGINLGYLLTRDAWGGGLMTEAATAVTEWWLAQEGVFRVWATCHPGNAASARVLEKSGFQFEGRLRRWEEYPNAGAEPMDSLSFSRTVREPSAPDNRP</sequence>
<dbReference type="Proteomes" id="UP000582837">
    <property type="component" value="Unassembled WGS sequence"/>
</dbReference>
<proteinExistence type="predicted"/>
<dbReference type="Pfam" id="PF13302">
    <property type="entry name" value="Acetyltransf_3"/>
    <property type="match status" value="1"/>
</dbReference>
<dbReference type="SUPFAM" id="SSF55729">
    <property type="entry name" value="Acyl-CoA N-acyltransferases (Nat)"/>
    <property type="match status" value="1"/>
</dbReference>
<accession>A0A841GWX7</accession>
<dbReference type="InterPro" id="IPR000182">
    <property type="entry name" value="GNAT_dom"/>
</dbReference>
<reference evidence="3 4" key="1">
    <citation type="submission" date="2020-08" db="EMBL/GenBank/DDBJ databases">
        <title>Genomic Encyclopedia of Type Strains, Phase IV (KMG-IV): sequencing the most valuable type-strain genomes for metagenomic binning, comparative biology and taxonomic classification.</title>
        <authorList>
            <person name="Goeker M."/>
        </authorList>
    </citation>
    <scope>NUCLEOTIDE SEQUENCE [LARGE SCALE GENOMIC DNA]</scope>
    <source>
        <strain evidence="3 4">DSM 29007</strain>
    </source>
</reference>
<dbReference type="GO" id="GO:0016747">
    <property type="term" value="F:acyltransferase activity, transferring groups other than amino-acyl groups"/>
    <property type="evidence" value="ECO:0007669"/>
    <property type="project" value="InterPro"/>
</dbReference>
<feature type="domain" description="N-acetyltransferase" evidence="2">
    <location>
        <begin position="12"/>
        <end position="178"/>
    </location>
</feature>
<dbReference type="RefSeq" id="WP_170031743.1">
    <property type="nucleotide sequence ID" value="NZ_JABDTL010000001.1"/>
</dbReference>
<comment type="caution">
    <text evidence="3">The sequence shown here is derived from an EMBL/GenBank/DDBJ whole genome shotgun (WGS) entry which is preliminary data.</text>
</comment>
<organism evidence="3 4">
    <name type="scientific">Longimicrobium terrae</name>
    <dbReference type="NCBI Taxonomy" id="1639882"/>
    <lineage>
        <taxon>Bacteria</taxon>
        <taxon>Pseudomonadati</taxon>
        <taxon>Gemmatimonadota</taxon>
        <taxon>Longimicrobiia</taxon>
        <taxon>Longimicrobiales</taxon>
        <taxon>Longimicrobiaceae</taxon>
        <taxon>Longimicrobium</taxon>
    </lineage>
</organism>
<gene>
    <name evidence="3" type="ORF">HNQ61_000647</name>
</gene>
<protein>
    <submittedName>
        <fullName evidence="3">RimJ/RimL family protein N-acetyltransferase</fullName>
    </submittedName>
</protein>
<evidence type="ECO:0000256" key="1">
    <source>
        <dbReference type="SAM" id="MobiDB-lite"/>
    </source>
</evidence>
<keyword evidence="4" id="KW-1185">Reference proteome</keyword>
<keyword evidence="3" id="KW-0808">Transferase</keyword>
<evidence type="ECO:0000313" key="3">
    <source>
        <dbReference type="EMBL" id="MBB6069036.1"/>
    </source>
</evidence>
<dbReference type="InterPro" id="IPR016181">
    <property type="entry name" value="Acyl_CoA_acyltransferase"/>
</dbReference>
<dbReference type="PANTHER" id="PTHR43792:SF1">
    <property type="entry name" value="N-ACETYLTRANSFERASE DOMAIN-CONTAINING PROTEIN"/>
    <property type="match status" value="1"/>
</dbReference>
<dbReference type="PROSITE" id="PS51186">
    <property type="entry name" value="GNAT"/>
    <property type="match status" value="1"/>
</dbReference>
<feature type="region of interest" description="Disordered" evidence="1">
    <location>
        <begin position="164"/>
        <end position="187"/>
    </location>
</feature>
<dbReference type="PANTHER" id="PTHR43792">
    <property type="entry name" value="GNAT FAMILY, PUTATIVE (AFU_ORTHOLOGUE AFUA_3G00765)-RELATED-RELATED"/>
    <property type="match status" value="1"/>
</dbReference>
<evidence type="ECO:0000313" key="4">
    <source>
        <dbReference type="Proteomes" id="UP000582837"/>
    </source>
</evidence>
<dbReference type="Gene3D" id="3.40.630.30">
    <property type="match status" value="1"/>
</dbReference>